<dbReference type="PANTHER" id="PTHR11552:SF115">
    <property type="entry name" value="DEHYDROGENASE XPTC-RELATED"/>
    <property type="match status" value="1"/>
</dbReference>
<feature type="active site" description="Proton acceptor" evidence="2">
    <location>
        <position position="601"/>
    </location>
</feature>
<dbReference type="SUPFAM" id="SSF51905">
    <property type="entry name" value="FAD/NAD(P)-binding domain"/>
    <property type="match status" value="1"/>
</dbReference>
<feature type="binding site" evidence="3">
    <location>
        <position position="277"/>
    </location>
    <ligand>
        <name>FAD</name>
        <dbReference type="ChEBI" id="CHEBI:57692"/>
    </ligand>
</feature>
<dbReference type="PANTHER" id="PTHR11552">
    <property type="entry name" value="GLUCOSE-METHANOL-CHOLINE GMC OXIDOREDUCTASE"/>
    <property type="match status" value="1"/>
</dbReference>
<comment type="cofactor">
    <cofactor evidence="3">
        <name>FAD</name>
        <dbReference type="ChEBI" id="CHEBI:57692"/>
    </cofactor>
</comment>
<evidence type="ECO:0000259" key="6">
    <source>
        <dbReference type="PROSITE" id="PS00623"/>
    </source>
</evidence>
<dbReference type="Pfam" id="PF05199">
    <property type="entry name" value="GMC_oxred_C"/>
    <property type="match status" value="1"/>
</dbReference>
<dbReference type="AlphaFoldDB" id="A0A8K0TR58"/>
<feature type="chain" id="PRO_5035481402" evidence="5">
    <location>
        <begin position="16"/>
        <end position="619"/>
    </location>
</feature>
<comment type="caution">
    <text evidence="8">The sequence shown here is derived from an EMBL/GenBank/DDBJ whole genome shotgun (WGS) entry which is preliminary data.</text>
</comment>
<keyword evidence="9" id="KW-1185">Reference proteome</keyword>
<organism evidence="8 9">
    <name type="scientific">Plectosphaerella cucumerina</name>
    <dbReference type="NCBI Taxonomy" id="40658"/>
    <lineage>
        <taxon>Eukaryota</taxon>
        <taxon>Fungi</taxon>
        <taxon>Dikarya</taxon>
        <taxon>Ascomycota</taxon>
        <taxon>Pezizomycotina</taxon>
        <taxon>Sordariomycetes</taxon>
        <taxon>Hypocreomycetidae</taxon>
        <taxon>Glomerellales</taxon>
        <taxon>Plectosphaerellaceae</taxon>
        <taxon>Plectosphaerella</taxon>
    </lineage>
</organism>
<evidence type="ECO:0000256" key="3">
    <source>
        <dbReference type="PIRSR" id="PIRSR000137-2"/>
    </source>
</evidence>
<evidence type="ECO:0000256" key="4">
    <source>
        <dbReference type="RuleBase" id="RU003968"/>
    </source>
</evidence>
<dbReference type="InterPro" id="IPR036188">
    <property type="entry name" value="FAD/NAD-bd_sf"/>
</dbReference>
<reference evidence="8" key="1">
    <citation type="journal article" date="2021" name="Nat. Commun.">
        <title>Genetic determinants of endophytism in the Arabidopsis root mycobiome.</title>
        <authorList>
            <person name="Mesny F."/>
            <person name="Miyauchi S."/>
            <person name="Thiergart T."/>
            <person name="Pickel B."/>
            <person name="Atanasova L."/>
            <person name="Karlsson M."/>
            <person name="Huettel B."/>
            <person name="Barry K.W."/>
            <person name="Haridas S."/>
            <person name="Chen C."/>
            <person name="Bauer D."/>
            <person name="Andreopoulos W."/>
            <person name="Pangilinan J."/>
            <person name="LaButti K."/>
            <person name="Riley R."/>
            <person name="Lipzen A."/>
            <person name="Clum A."/>
            <person name="Drula E."/>
            <person name="Henrissat B."/>
            <person name="Kohler A."/>
            <person name="Grigoriev I.V."/>
            <person name="Martin F.M."/>
            <person name="Hacquard S."/>
        </authorList>
    </citation>
    <scope>NUCLEOTIDE SEQUENCE</scope>
    <source>
        <strain evidence="8">MPI-CAGE-AT-0016</strain>
    </source>
</reference>
<feature type="domain" description="Glucose-methanol-choline oxidoreductase N-terminal" evidence="6">
    <location>
        <begin position="126"/>
        <end position="149"/>
    </location>
</feature>
<feature type="signal peptide" evidence="5">
    <location>
        <begin position="1"/>
        <end position="15"/>
    </location>
</feature>
<keyword evidence="4" id="KW-0285">Flavoprotein</keyword>
<dbReference type="PIRSF" id="PIRSF000137">
    <property type="entry name" value="Alcohol_oxidase"/>
    <property type="match status" value="1"/>
</dbReference>
<evidence type="ECO:0000313" key="8">
    <source>
        <dbReference type="EMBL" id="KAH7367777.1"/>
    </source>
</evidence>
<dbReference type="Proteomes" id="UP000813385">
    <property type="component" value="Unassembled WGS sequence"/>
</dbReference>
<name>A0A8K0TR58_9PEZI</name>
<evidence type="ECO:0000256" key="2">
    <source>
        <dbReference type="PIRSR" id="PIRSR000137-1"/>
    </source>
</evidence>
<dbReference type="InterPro" id="IPR000172">
    <property type="entry name" value="GMC_OxRdtase_N"/>
</dbReference>
<dbReference type="PROSITE" id="PS00624">
    <property type="entry name" value="GMC_OXRED_2"/>
    <property type="match status" value="1"/>
</dbReference>
<dbReference type="GO" id="GO:0050660">
    <property type="term" value="F:flavin adenine dinucleotide binding"/>
    <property type="evidence" value="ECO:0007669"/>
    <property type="project" value="InterPro"/>
</dbReference>
<keyword evidence="5" id="KW-0732">Signal</keyword>
<evidence type="ECO:0000256" key="1">
    <source>
        <dbReference type="ARBA" id="ARBA00010790"/>
    </source>
</evidence>
<keyword evidence="3 4" id="KW-0274">FAD</keyword>
<evidence type="ECO:0000259" key="7">
    <source>
        <dbReference type="PROSITE" id="PS00624"/>
    </source>
</evidence>
<dbReference type="GO" id="GO:0044550">
    <property type="term" value="P:secondary metabolite biosynthetic process"/>
    <property type="evidence" value="ECO:0007669"/>
    <property type="project" value="TreeGrafter"/>
</dbReference>
<dbReference type="SUPFAM" id="SSF54373">
    <property type="entry name" value="FAD-linked reductases, C-terminal domain"/>
    <property type="match status" value="1"/>
</dbReference>
<evidence type="ECO:0000256" key="5">
    <source>
        <dbReference type="SAM" id="SignalP"/>
    </source>
</evidence>
<dbReference type="OrthoDB" id="269227at2759"/>
<sequence length="619" mass="65820">MRSIHITLLAASAAAYTIPTGTQPYYPKASSRCGGVKAQNETTTPAAEYDYIIVGGGIAGMTLANRLTETGENQILVLEAGELDQNEAFITTPGLVGSGAGTQYDWNITSTKSPLTNNRELSLPAGRGVGGGSLINQMVFTRGNKGDFDRWEALGNAGVNWDEMFQYFKKSENFTPPELDIVENFDATYDLRVHGFEGAVHASFSPFFWPSINNMVAATRELGIPVLQDGQGGDNAGGYFCPKSQKPVENTRSSARATHYERAVVRQNFHLTTGARVTKIVLDGTKAVGVEYAISEGSQRTSVRARKEIVLSAGALQTPHLLQLSGIGDSTILSAAGIETAVELPGVGQNLQDHPLLVTVFGLNVPLSSANLTSNETYAAEMTQLYQTQQTGPLANPGGEFLVFLPVSNFTDRAAELQSLAQGQDVASFVSTAPDTVQAGFALQHSLLSETLTSASSTALEVFWNDGAIVLGLQHPFSRGSVKIASNDPFTPAVVETGFFSNPIDLAVLVEGVKFTRKIMATQAMVETNSFEIVPGANITANADIESFIKQNVATFAHYSGTTMMAPLDLGGVVDSSFRVYGVESLRVVDAGVIPLVPAAHTSSTVYALAERAAALMQL</sequence>
<gene>
    <name evidence="8" type="ORF">B0T11DRAFT_326019</name>
</gene>
<dbReference type="Pfam" id="PF00732">
    <property type="entry name" value="GMC_oxred_N"/>
    <property type="match status" value="1"/>
</dbReference>
<feature type="binding site" evidence="3">
    <location>
        <begin position="136"/>
        <end position="139"/>
    </location>
    <ligand>
        <name>FAD</name>
        <dbReference type="ChEBI" id="CHEBI:57692"/>
    </ligand>
</feature>
<feature type="domain" description="Glucose-methanol-choline oxidoreductase N-terminal" evidence="7">
    <location>
        <begin position="314"/>
        <end position="328"/>
    </location>
</feature>
<dbReference type="Gene3D" id="3.50.50.60">
    <property type="entry name" value="FAD/NAD(P)-binding domain"/>
    <property type="match status" value="1"/>
</dbReference>
<dbReference type="Gene3D" id="3.30.560.10">
    <property type="entry name" value="Glucose Oxidase, domain 3"/>
    <property type="match status" value="1"/>
</dbReference>
<dbReference type="InterPro" id="IPR012132">
    <property type="entry name" value="GMC_OxRdtase"/>
</dbReference>
<evidence type="ECO:0000313" key="9">
    <source>
        <dbReference type="Proteomes" id="UP000813385"/>
    </source>
</evidence>
<dbReference type="GO" id="GO:0016614">
    <property type="term" value="F:oxidoreductase activity, acting on CH-OH group of donors"/>
    <property type="evidence" value="ECO:0007669"/>
    <property type="project" value="InterPro"/>
</dbReference>
<protein>
    <submittedName>
        <fullName evidence="8">Choline dehydrogenase</fullName>
    </submittedName>
</protein>
<accession>A0A8K0TR58</accession>
<dbReference type="PROSITE" id="PS00623">
    <property type="entry name" value="GMC_OXRED_1"/>
    <property type="match status" value="1"/>
</dbReference>
<feature type="active site" description="Proton donor" evidence="2">
    <location>
        <position position="558"/>
    </location>
</feature>
<comment type="similarity">
    <text evidence="1 4">Belongs to the GMC oxidoreductase family.</text>
</comment>
<dbReference type="InterPro" id="IPR007867">
    <property type="entry name" value="GMC_OxRtase_C"/>
</dbReference>
<dbReference type="EMBL" id="JAGPXD010000002">
    <property type="protein sequence ID" value="KAH7367777.1"/>
    <property type="molecule type" value="Genomic_DNA"/>
</dbReference>
<proteinExistence type="inferred from homology"/>